<organism evidence="3 4">
    <name type="scientific">Nosocomiicoccus ampullae</name>
    <dbReference type="NCBI Taxonomy" id="489910"/>
    <lineage>
        <taxon>Bacteria</taxon>
        <taxon>Bacillati</taxon>
        <taxon>Bacillota</taxon>
        <taxon>Bacilli</taxon>
        <taxon>Bacillales</taxon>
        <taxon>Staphylococcaceae</taxon>
        <taxon>Nosocomiicoccus</taxon>
    </lineage>
</organism>
<dbReference type="InterPro" id="IPR036388">
    <property type="entry name" value="WH-like_DNA-bd_sf"/>
</dbReference>
<accession>A0A9Q2CYM5</accession>
<keyword evidence="1" id="KW-0805">Transcription regulation</keyword>
<evidence type="ECO:0000256" key="1">
    <source>
        <dbReference type="ARBA" id="ARBA00023015"/>
    </source>
</evidence>
<dbReference type="Gene3D" id="1.10.10.10">
    <property type="entry name" value="Winged helix-like DNA-binding domain superfamily/Winged helix DNA-binding domain"/>
    <property type="match status" value="1"/>
</dbReference>
<protein>
    <submittedName>
        <fullName evidence="3">RNA polymerase sporulation-specific sigma factor</fullName>
    </submittedName>
</protein>
<dbReference type="RefSeq" id="WP_183673662.1">
    <property type="nucleotide sequence ID" value="NZ_CBCRYX010000006.1"/>
</dbReference>
<dbReference type="GO" id="GO:0006352">
    <property type="term" value="P:DNA-templated transcription initiation"/>
    <property type="evidence" value="ECO:0007669"/>
    <property type="project" value="InterPro"/>
</dbReference>
<evidence type="ECO:0000256" key="2">
    <source>
        <dbReference type="ARBA" id="ARBA00023163"/>
    </source>
</evidence>
<evidence type="ECO:0000313" key="3">
    <source>
        <dbReference type="EMBL" id="MBB5175909.1"/>
    </source>
</evidence>
<proteinExistence type="predicted"/>
<dbReference type="EMBL" id="JACHHF010000004">
    <property type="protein sequence ID" value="MBB5175909.1"/>
    <property type="molecule type" value="Genomic_DNA"/>
</dbReference>
<keyword evidence="4" id="KW-1185">Reference proteome</keyword>
<name>A0A9Q2CYM5_9STAP</name>
<keyword evidence="2" id="KW-0804">Transcription</keyword>
<dbReference type="Proteomes" id="UP000579136">
    <property type="component" value="Unassembled WGS sequence"/>
</dbReference>
<sequence>MYRIHSFSFVIYDPKLNDYAQYIQNGEIDYFDKIDEAIRLKVRKMTYKHTTDQYEREDLEQIAMEYLLHACFRYDKTRGDFQNFALKSAYLELKKNSIDNYQHYYTETPSDSAFHYVCDEIETYDRMNRIFHDDLYQQMLQDKKTFSDYERAVLKYLGEHYTIDEISEKLQTNRKSVQNTLYRILRKKRKKRGVY</sequence>
<dbReference type="SUPFAM" id="SSF46894">
    <property type="entry name" value="C-terminal effector domain of the bipartite response regulators"/>
    <property type="match status" value="1"/>
</dbReference>
<dbReference type="InterPro" id="IPR013325">
    <property type="entry name" value="RNA_pol_sigma_r2"/>
</dbReference>
<dbReference type="AlphaFoldDB" id="A0A9Q2CYM5"/>
<dbReference type="InterPro" id="IPR016032">
    <property type="entry name" value="Sig_transdc_resp-reg_C-effctor"/>
</dbReference>
<evidence type="ECO:0000313" key="4">
    <source>
        <dbReference type="Proteomes" id="UP000579136"/>
    </source>
</evidence>
<dbReference type="GO" id="GO:0003677">
    <property type="term" value="F:DNA binding"/>
    <property type="evidence" value="ECO:0007669"/>
    <property type="project" value="InterPro"/>
</dbReference>
<gene>
    <name evidence="3" type="ORF">HNQ45_000793</name>
</gene>
<reference evidence="3 4" key="1">
    <citation type="submission" date="2020-08" db="EMBL/GenBank/DDBJ databases">
        <title>Genomic Encyclopedia of Type Strains, Phase IV (KMG-IV): sequencing the most valuable type-strain genomes for metagenomic binning, comparative biology and taxonomic classification.</title>
        <authorList>
            <person name="Goeker M."/>
        </authorList>
    </citation>
    <scope>NUCLEOTIDE SEQUENCE [LARGE SCALE GENOMIC DNA]</scope>
    <source>
        <strain evidence="3 4">DSM 19163</strain>
    </source>
</reference>
<dbReference type="SUPFAM" id="SSF88946">
    <property type="entry name" value="Sigma2 domain of RNA polymerase sigma factors"/>
    <property type="match status" value="1"/>
</dbReference>
<dbReference type="GO" id="GO:0003700">
    <property type="term" value="F:DNA-binding transcription factor activity"/>
    <property type="evidence" value="ECO:0007669"/>
    <property type="project" value="InterPro"/>
</dbReference>
<comment type="caution">
    <text evidence="3">The sequence shown here is derived from an EMBL/GenBank/DDBJ whole genome shotgun (WGS) entry which is preliminary data.</text>
</comment>